<proteinExistence type="predicted"/>
<dbReference type="Proteomes" id="UP001597183">
    <property type="component" value="Unassembled WGS sequence"/>
</dbReference>
<organism evidence="2 3">
    <name type="scientific">Actinoplanes sichuanensis</name>
    <dbReference type="NCBI Taxonomy" id="512349"/>
    <lineage>
        <taxon>Bacteria</taxon>
        <taxon>Bacillati</taxon>
        <taxon>Actinomycetota</taxon>
        <taxon>Actinomycetes</taxon>
        <taxon>Micromonosporales</taxon>
        <taxon>Micromonosporaceae</taxon>
        <taxon>Actinoplanes</taxon>
    </lineage>
</organism>
<accession>A0ABW4AC76</accession>
<dbReference type="InterPro" id="IPR011047">
    <property type="entry name" value="Quinoprotein_ADH-like_sf"/>
</dbReference>
<dbReference type="RefSeq" id="WP_317788865.1">
    <property type="nucleotide sequence ID" value="NZ_AP028461.1"/>
</dbReference>
<reference evidence="3" key="1">
    <citation type="journal article" date="2019" name="Int. J. Syst. Evol. Microbiol.">
        <title>The Global Catalogue of Microorganisms (GCM) 10K type strain sequencing project: providing services to taxonomists for standard genome sequencing and annotation.</title>
        <authorList>
            <consortium name="The Broad Institute Genomics Platform"/>
            <consortium name="The Broad Institute Genome Sequencing Center for Infectious Disease"/>
            <person name="Wu L."/>
            <person name="Ma J."/>
        </authorList>
    </citation>
    <scope>NUCLEOTIDE SEQUENCE [LARGE SCALE GENOMIC DNA]</scope>
    <source>
        <strain evidence="3">CCM 7526</strain>
    </source>
</reference>
<dbReference type="InterPro" id="IPR015943">
    <property type="entry name" value="WD40/YVTN_repeat-like_dom_sf"/>
</dbReference>
<dbReference type="SUPFAM" id="SSF50998">
    <property type="entry name" value="Quinoprotein alcohol dehydrogenase-like"/>
    <property type="match status" value="1"/>
</dbReference>
<sequence length="650" mass="69838">MRTRIAAATAAAMLGSVVLVTGATPARADSAVALTAKGASDLVADSVHKRLFFNDHTRGEIVAIGYDGTPFGSYSLPSLTDITLAPDSSVLYAAAPNSHKIVALDPVTLDLIGEYKLGDTISPYYLAVVGTKVWFGHTDGWTGEIGSLDLSGENPVTTLETEAGDWLFRAPRLAASANGRLVATARGQYASFDVSDGTPKLLSQRAQDDDAPYDVAITADGERYVTVDSRAVLTVRQVADQTEVRTLGVDHYAEAVDIAEDGTIAAGSDSAYGPDIATFAPGTNEKIREYDFPNTGYNSGGDGMDAQALAWEPGGNRLFVITSNSVQQYSLRSYDQPRSNRPVLTLTGPSSAPRARALTIGGTLKATVTLPAGTPVSVTRTDIESPAGRSLGTRTINASGGFSFTDTPPAGGRVVYKVSYAGDATHYPVSASRTVNVARATTSLTLTNNGKVYNYGQTVTFTAHLGTTYKNRVVEIWADPYGGDLGRRLLRRATVDSRGDVVVSLKLYRNTAVQAVFAGDGRYTDRTVGSTVYSRVPVSLKLGKYYKTGKISGRTFRYFKKSSKPTFTVAMPRYPNREAYLHVDIWYQGRWRTAFYGDVPVNSKGQAVANISAQGLTGYKFRVRAAYRKGYSGDSVNYSTYTTYQYFTVN</sequence>
<keyword evidence="3" id="KW-1185">Reference proteome</keyword>
<keyword evidence="1" id="KW-0732">Signal</keyword>
<feature type="chain" id="PRO_5047383643" description="Ig-like domain repeat protein" evidence="1">
    <location>
        <begin position="29"/>
        <end position="650"/>
    </location>
</feature>
<gene>
    <name evidence="2" type="ORF">ACFQ5G_23610</name>
</gene>
<dbReference type="Gene3D" id="2.130.10.10">
    <property type="entry name" value="YVTN repeat-like/Quinoprotein amine dehydrogenase"/>
    <property type="match status" value="1"/>
</dbReference>
<evidence type="ECO:0000313" key="2">
    <source>
        <dbReference type="EMBL" id="MFD1368351.1"/>
    </source>
</evidence>
<feature type="signal peptide" evidence="1">
    <location>
        <begin position="1"/>
        <end position="28"/>
    </location>
</feature>
<evidence type="ECO:0000256" key="1">
    <source>
        <dbReference type="SAM" id="SignalP"/>
    </source>
</evidence>
<evidence type="ECO:0008006" key="4">
    <source>
        <dbReference type="Google" id="ProtNLM"/>
    </source>
</evidence>
<evidence type="ECO:0000313" key="3">
    <source>
        <dbReference type="Proteomes" id="UP001597183"/>
    </source>
</evidence>
<dbReference type="EMBL" id="JBHTMK010000037">
    <property type="protein sequence ID" value="MFD1368351.1"/>
    <property type="molecule type" value="Genomic_DNA"/>
</dbReference>
<name>A0ABW4AC76_9ACTN</name>
<comment type="caution">
    <text evidence="2">The sequence shown here is derived from an EMBL/GenBank/DDBJ whole genome shotgun (WGS) entry which is preliminary data.</text>
</comment>
<protein>
    <recommendedName>
        <fullName evidence="4">Ig-like domain repeat protein</fullName>
    </recommendedName>
</protein>